<dbReference type="PANTHER" id="PTHR43537">
    <property type="entry name" value="TRANSCRIPTIONAL REGULATOR, GNTR FAMILY"/>
    <property type="match status" value="1"/>
</dbReference>
<dbReference type="Pfam" id="PF07729">
    <property type="entry name" value="FCD"/>
    <property type="match status" value="1"/>
</dbReference>
<dbReference type="SUPFAM" id="SSF48008">
    <property type="entry name" value="GntR ligand-binding domain-like"/>
    <property type="match status" value="1"/>
</dbReference>
<keyword evidence="3" id="KW-0804">Transcription</keyword>
<evidence type="ECO:0000259" key="4">
    <source>
        <dbReference type="PROSITE" id="PS50949"/>
    </source>
</evidence>
<name>A0A2T6KIU0_9RHOB</name>
<evidence type="ECO:0000313" key="6">
    <source>
        <dbReference type="Proteomes" id="UP000244523"/>
    </source>
</evidence>
<dbReference type="Gene3D" id="1.10.10.10">
    <property type="entry name" value="Winged helix-like DNA-binding domain superfamily/Winged helix DNA-binding domain"/>
    <property type="match status" value="1"/>
</dbReference>
<dbReference type="AlphaFoldDB" id="A0A2T6KIU0"/>
<dbReference type="InterPro" id="IPR008920">
    <property type="entry name" value="TF_FadR/GntR_C"/>
</dbReference>
<keyword evidence="1" id="KW-0805">Transcription regulation</keyword>
<dbReference type="Pfam" id="PF00392">
    <property type="entry name" value="GntR"/>
    <property type="match status" value="1"/>
</dbReference>
<protein>
    <submittedName>
        <fullName evidence="5">GntR family transcriptional regulator</fullName>
    </submittedName>
</protein>
<dbReference type="InterPro" id="IPR000524">
    <property type="entry name" value="Tscrpt_reg_HTH_GntR"/>
</dbReference>
<feature type="domain" description="HTH gntR-type" evidence="4">
    <location>
        <begin position="14"/>
        <end position="81"/>
    </location>
</feature>
<sequence length="229" mass="25286">MAALDIAPIETPQVSATDRVFDTLYDAVVSVALPPGTKVSEGEIAKQLGVSRQPVRDAFFRLANLGFIAIRPQRATLITRISLGKVNDAVFTRTALETECLRTAMSNSGKALLAALQSTLQQQQDAIGAETARFHTLDERFHEIICDVAGHAHIWTLIKEQKAHLDRIRFLSLSKERRQIVCDEHQSIVCAIKRDDAGAAEAALRDHIQGVQAIVERVRADFPSYFENA</sequence>
<dbReference type="InterPro" id="IPR011711">
    <property type="entry name" value="GntR_C"/>
</dbReference>
<evidence type="ECO:0000256" key="1">
    <source>
        <dbReference type="ARBA" id="ARBA00023015"/>
    </source>
</evidence>
<keyword evidence="6" id="KW-1185">Reference proteome</keyword>
<dbReference type="GO" id="GO:0003700">
    <property type="term" value="F:DNA-binding transcription factor activity"/>
    <property type="evidence" value="ECO:0007669"/>
    <property type="project" value="InterPro"/>
</dbReference>
<dbReference type="InterPro" id="IPR036390">
    <property type="entry name" value="WH_DNA-bd_sf"/>
</dbReference>
<keyword evidence="2" id="KW-0238">DNA-binding</keyword>
<dbReference type="OrthoDB" id="9788098at2"/>
<evidence type="ECO:0000256" key="2">
    <source>
        <dbReference type="ARBA" id="ARBA00023125"/>
    </source>
</evidence>
<evidence type="ECO:0000313" key="5">
    <source>
        <dbReference type="EMBL" id="PUB15640.1"/>
    </source>
</evidence>
<reference evidence="5 6" key="1">
    <citation type="submission" date="2018-04" db="EMBL/GenBank/DDBJ databases">
        <title>Genomic Encyclopedia of Archaeal and Bacterial Type Strains, Phase II (KMG-II): from individual species to whole genera.</title>
        <authorList>
            <person name="Goeker M."/>
        </authorList>
    </citation>
    <scope>NUCLEOTIDE SEQUENCE [LARGE SCALE GENOMIC DNA]</scope>
    <source>
        <strain evidence="5 6">DSM 29955</strain>
    </source>
</reference>
<gene>
    <name evidence="5" type="ORF">C8N45_104260</name>
</gene>
<dbReference type="InterPro" id="IPR036388">
    <property type="entry name" value="WH-like_DNA-bd_sf"/>
</dbReference>
<dbReference type="Proteomes" id="UP000244523">
    <property type="component" value="Unassembled WGS sequence"/>
</dbReference>
<dbReference type="SUPFAM" id="SSF46785">
    <property type="entry name" value="Winged helix' DNA-binding domain"/>
    <property type="match status" value="1"/>
</dbReference>
<dbReference type="PROSITE" id="PS50949">
    <property type="entry name" value="HTH_GNTR"/>
    <property type="match status" value="1"/>
</dbReference>
<organism evidence="5 6">
    <name type="scientific">Yoonia sediminilitoris</name>
    <dbReference type="NCBI Taxonomy" id="1286148"/>
    <lineage>
        <taxon>Bacteria</taxon>
        <taxon>Pseudomonadati</taxon>
        <taxon>Pseudomonadota</taxon>
        <taxon>Alphaproteobacteria</taxon>
        <taxon>Rhodobacterales</taxon>
        <taxon>Paracoccaceae</taxon>
        <taxon>Yoonia</taxon>
    </lineage>
</organism>
<dbReference type="RefSeq" id="WP_108386305.1">
    <property type="nucleotide sequence ID" value="NZ_QBUD01000004.1"/>
</dbReference>
<dbReference type="GO" id="GO:0003677">
    <property type="term" value="F:DNA binding"/>
    <property type="evidence" value="ECO:0007669"/>
    <property type="project" value="UniProtKB-KW"/>
</dbReference>
<dbReference type="SMART" id="SM00345">
    <property type="entry name" value="HTH_GNTR"/>
    <property type="match status" value="1"/>
</dbReference>
<dbReference type="PANTHER" id="PTHR43537:SF5">
    <property type="entry name" value="UXU OPERON TRANSCRIPTIONAL REGULATOR"/>
    <property type="match status" value="1"/>
</dbReference>
<dbReference type="EMBL" id="QBUD01000004">
    <property type="protein sequence ID" value="PUB15640.1"/>
    <property type="molecule type" value="Genomic_DNA"/>
</dbReference>
<comment type="caution">
    <text evidence="5">The sequence shown here is derived from an EMBL/GenBank/DDBJ whole genome shotgun (WGS) entry which is preliminary data.</text>
</comment>
<dbReference type="Gene3D" id="1.20.120.530">
    <property type="entry name" value="GntR ligand-binding domain-like"/>
    <property type="match status" value="1"/>
</dbReference>
<dbReference type="SMART" id="SM00895">
    <property type="entry name" value="FCD"/>
    <property type="match status" value="1"/>
</dbReference>
<accession>A0A2T6KIU0</accession>
<proteinExistence type="predicted"/>
<evidence type="ECO:0000256" key="3">
    <source>
        <dbReference type="ARBA" id="ARBA00023163"/>
    </source>
</evidence>